<name>A0ABU4B8U2_9NOCA</name>
<gene>
    <name evidence="1" type="ORF">R3P96_04515</name>
</gene>
<dbReference type="Proteomes" id="UP001185755">
    <property type="component" value="Unassembled WGS sequence"/>
</dbReference>
<organism evidence="1 2">
    <name type="scientific">Rhodococcoides yunnanense</name>
    <dbReference type="NCBI Taxonomy" id="278209"/>
    <lineage>
        <taxon>Bacteria</taxon>
        <taxon>Bacillati</taxon>
        <taxon>Actinomycetota</taxon>
        <taxon>Actinomycetes</taxon>
        <taxon>Mycobacteriales</taxon>
        <taxon>Nocardiaceae</taxon>
        <taxon>Rhodococcoides</taxon>
    </lineage>
</organism>
<sequence>MLSVRDAERFIRAGNASRFIRVVIEPLEDDVDAALALGAEMESIIATAEIDLPQLHHGVGIASWAIRRRALTSGHDIRTGLEDTNVLPDGTPAGSNAELTAAAAAAMITSFATERCGQ</sequence>
<comment type="caution">
    <text evidence="1">The sequence shown here is derived from an EMBL/GenBank/DDBJ whole genome shotgun (WGS) entry which is preliminary data.</text>
</comment>
<reference evidence="1 2" key="1">
    <citation type="submission" date="2023-10" db="EMBL/GenBank/DDBJ databases">
        <title>Development of a sustainable strategy for remediation of hydrocarbon-contaminated territories based on the waste exchange concept.</title>
        <authorList>
            <person name="Krivoruchko A."/>
        </authorList>
    </citation>
    <scope>NUCLEOTIDE SEQUENCE [LARGE SCALE GENOMIC DNA]</scope>
    <source>
        <strain evidence="1 2">IEGM 1323</strain>
    </source>
</reference>
<dbReference type="RefSeq" id="WP_317563378.1">
    <property type="nucleotide sequence ID" value="NZ_JAWLJX010000001.1"/>
</dbReference>
<dbReference type="Gene3D" id="3.20.20.70">
    <property type="entry name" value="Aldolase class I"/>
    <property type="match status" value="1"/>
</dbReference>
<evidence type="ECO:0000313" key="2">
    <source>
        <dbReference type="Proteomes" id="UP001185755"/>
    </source>
</evidence>
<dbReference type="InterPro" id="IPR008567">
    <property type="entry name" value="BKACE"/>
</dbReference>
<proteinExistence type="predicted"/>
<accession>A0ABU4B8U2</accession>
<dbReference type="Pfam" id="PF05853">
    <property type="entry name" value="BKACE"/>
    <property type="match status" value="1"/>
</dbReference>
<evidence type="ECO:0000313" key="1">
    <source>
        <dbReference type="EMBL" id="MDV6260597.1"/>
    </source>
</evidence>
<protein>
    <submittedName>
        <fullName evidence="1">3-keto-5-aminohexanoate cleavage protein</fullName>
    </submittedName>
</protein>
<keyword evidence="2" id="KW-1185">Reference proteome</keyword>
<dbReference type="EMBL" id="JAWLJX010000001">
    <property type="protein sequence ID" value="MDV6260597.1"/>
    <property type="molecule type" value="Genomic_DNA"/>
</dbReference>
<dbReference type="InterPro" id="IPR013785">
    <property type="entry name" value="Aldolase_TIM"/>
</dbReference>